<comment type="caution">
    <text evidence="4">The sequence shown here is derived from an EMBL/GenBank/DDBJ whole genome shotgun (WGS) entry which is preliminary data.</text>
</comment>
<dbReference type="RefSeq" id="WP_253967971.1">
    <property type="nucleotide sequence ID" value="NZ_JAMFTH010000002.1"/>
</dbReference>
<evidence type="ECO:0000256" key="1">
    <source>
        <dbReference type="ARBA" id="ARBA00006382"/>
    </source>
</evidence>
<dbReference type="InterPro" id="IPR046346">
    <property type="entry name" value="Aminoacid_DH-like_N_sf"/>
</dbReference>
<name>A0A9X2KUC4_9GAMM</name>
<dbReference type="SUPFAM" id="SSF51735">
    <property type="entry name" value="NAD(P)-binding Rossmann-fold domains"/>
    <property type="match status" value="1"/>
</dbReference>
<protein>
    <submittedName>
        <fullName evidence="4">NAD-glutamate dehydrogenase</fullName>
    </submittedName>
</protein>
<dbReference type="PANTHER" id="PTHR11606">
    <property type="entry name" value="GLUTAMATE DEHYDROGENASE"/>
    <property type="match status" value="1"/>
</dbReference>
<sequence length="966" mass="107827">MPNDLKETFKSGLIQYVTDSTDRMLDNFFAIMPQSYFDSNDERTILQHLSAILLANISGTQERIMLENHDANRQTYIHFGGYPGLLGDILNQIPAHKSLKQARAYTAKNNSLVIDVFDFSQAEHTANDQRSARREALLAELDKVYIESDKAVTEVTRDFIRAANDNYLARHCLQELLGHAQLVQKVRHSLDTESRITPVPGSSSVFNIAYATGQVDSTNLFTRVARFCCRHEIDIRESYVENFDLDTPAQRTLLVLQVDMRGCNDDQIRQFGAEINRLAYLDKEVLELAFTRPGWSLLETEVLVGLCHLADQVLGITISQELSRDAILADALSDESIALSLARLVTVRFDAEQSHNFDRLYSQLAHTISNRVADSRIAQTYNTLLKLSKHLLKANLYAQQRYALAFNIDPAIMVSEQRPLQAFGIFYIFGKAFDGFHVRFEDIARGGVRIVQPKGIEQYAIEVKRLFDEAYQLASAQQLKNKDIPEGGSKGVILVKPSANTLRCGKSYVDALLDVIVDTPLTQAQRCDYYPKPELLFLGPDENVSDNLIEWIIQRAEQRRYALPNSFMSSKPGAGINHKAYGVTSEGVNVFLRVGLENIGIDPATQPFTVKMTGGPDGDVAGNLIRILFRDYGDKVIITGIADGSGCAEDPSGLERNELLRLVAHNLTIAQFDRCKVGPNGRVLSIDEPGGIEARNTLHCRLHTDVFVPAGGRPGTINEANAKYYLNAEGRPASQLIVEGANLFLTPRAREWLTRQGVFIVKDSSANKCGVICSSYEIAAGMMLNEAAFLRIKPEFVEQVTQKLRALALLEAKTLFREFYFHPESSLAQLSMQLSQEIITLTDTIARLIDSEKVSPTGVCRSLLLEFFPQSLLHKAGDRALDKLPASYYARAMASVLASRIVYHEGIRHIQALPADRLEQHLIRYLQQEEITAGLLRTIADSDIANKQMLLELISKGATGTALKWR</sequence>
<dbReference type="InterPro" id="IPR036291">
    <property type="entry name" value="NAD(P)-bd_dom_sf"/>
</dbReference>
<organism evidence="4 5">
    <name type="scientific">Gilvimarinus xylanilyticus</name>
    <dbReference type="NCBI Taxonomy" id="2944139"/>
    <lineage>
        <taxon>Bacteria</taxon>
        <taxon>Pseudomonadati</taxon>
        <taxon>Pseudomonadota</taxon>
        <taxon>Gammaproteobacteria</taxon>
        <taxon>Cellvibrionales</taxon>
        <taxon>Cellvibrionaceae</taxon>
        <taxon>Gilvimarinus</taxon>
    </lineage>
</organism>
<proteinExistence type="inferred from homology"/>
<dbReference type="Proteomes" id="UP001139319">
    <property type="component" value="Unassembled WGS sequence"/>
</dbReference>
<dbReference type="PANTHER" id="PTHR11606:SF39">
    <property type="entry name" value="GLUTAMATE_PHENYLALANINE_LEUCINE_VALINE_L-TRYPTOPHAN DEHYDROGENASE C-TERMINAL DOMAIN-CONTAINING PROTEIN"/>
    <property type="match status" value="1"/>
</dbReference>
<dbReference type="EMBL" id="JAMFTH010000002">
    <property type="protein sequence ID" value="MCP8899683.1"/>
    <property type="molecule type" value="Genomic_DNA"/>
</dbReference>
<dbReference type="AlphaFoldDB" id="A0A9X2KUC4"/>
<gene>
    <name evidence="4" type="ORF">M6D89_10260</name>
</gene>
<dbReference type="InterPro" id="IPR006096">
    <property type="entry name" value="Glu/Leu/Phe/Val/Trp_DH_C"/>
</dbReference>
<reference evidence="4" key="1">
    <citation type="submission" date="2022-05" db="EMBL/GenBank/DDBJ databases">
        <authorList>
            <person name="Sun H.-N."/>
        </authorList>
    </citation>
    <scope>NUCLEOTIDE SEQUENCE</scope>
    <source>
        <strain evidence="4">HB14</strain>
    </source>
</reference>
<evidence type="ECO:0000256" key="2">
    <source>
        <dbReference type="ARBA" id="ARBA00023002"/>
    </source>
</evidence>
<comment type="similarity">
    <text evidence="1">Belongs to the Glu/Leu/Phe/Val dehydrogenases family.</text>
</comment>
<keyword evidence="5" id="KW-1185">Reference proteome</keyword>
<dbReference type="GO" id="GO:0004352">
    <property type="term" value="F:glutamate dehydrogenase (NAD+) activity"/>
    <property type="evidence" value="ECO:0007669"/>
    <property type="project" value="TreeGrafter"/>
</dbReference>
<evidence type="ECO:0000259" key="3">
    <source>
        <dbReference type="SMART" id="SM00839"/>
    </source>
</evidence>
<accession>A0A9X2KUC4</accession>
<dbReference type="Pfam" id="PF00208">
    <property type="entry name" value="ELFV_dehydrog"/>
    <property type="match status" value="1"/>
</dbReference>
<evidence type="ECO:0000313" key="5">
    <source>
        <dbReference type="Proteomes" id="UP001139319"/>
    </source>
</evidence>
<dbReference type="GO" id="GO:0006538">
    <property type="term" value="P:L-glutamate catabolic process"/>
    <property type="evidence" value="ECO:0007669"/>
    <property type="project" value="TreeGrafter"/>
</dbReference>
<evidence type="ECO:0000313" key="4">
    <source>
        <dbReference type="EMBL" id="MCP8899683.1"/>
    </source>
</evidence>
<dbReference type="Gene3D" id="3.40.50.720">
    <property type="entry name" value="NAD(P)-binding Rossmann-like Domain"/>
    <property type="match status" value="1"/>
</dbReference>
<reference evidence="4" key="2">
    <citation type="submission" date="2023-01" db="EMBL/GenBank/DDBJ databases">
        <title>Gilvimarinus xylanilyticus HB14 isolated from Caulerpa lentillifera aquaculture base in Hainan, China.</title>
        <authorList>
            <person name="Zhang Y.-J."/>
        </authorList>
    </citation>
    <scope>NUCLEOTIDE SEQUENCE</scope>
    <source>
        <strain evidence="4">HB14</strain>
    </source>
</reference>
<feature type="domain" description="Glutamate/phenylalanine/leucine/valine/L-tryptophan dehydrogenase C-terminal" evidence="3">
    <location>
        <begin position="575"/>
        <end position="847"/>
    </location>
</feature>
<dbReference type="SMART" id="SM00839">
    <property type="entry name" value="ELFV_dehydrog"/>
    <property type="match status" value="1"/>
</dbReference>
<dbReference type="SUPFAM" id="SSF53223">
    <property type="entry name" value="Aminoacid dehydrogenase-like, N-terminal domain"/>
    <property type="match status" value="1"/>
</dbReference>
<keyword evidence="2" id="KW-0560">Oxidoreductase</keyword>